<reference evidence="3" key="1">
    <citation type="journal article" date="2019" name="Int. J. Syst. Evol. Microbiol.">
        <title>The Global Catalogue of Microorganisms (GCM) 10K type strain sequencing project: providing services to taxonomists for standard genome sequencing and annotation.</title>
        <authorList>
            <consortium name="The Broad Institute Genomics Platform"/>
            <consortium name="The Broad Institute Genome Sequencing Center for Infectious Disease"/>
            <person name="Wu L."/>
            <person name="Ma J."/>
        </authorList>
    </citation>
    <scope>NUCLEOTIDE SEQUENCE [LARGE SCALE GENOMIC DNA]</scope>
    <source>
        <strain evidence="3">JCM 9651</strain>
    </source>
</reference>
<evidence type="ECO:0000259" key="1">
    <source>
        <dbReference type="SMART" id="SM00507"/>
    </source>
</evidence>
<protein>
    <recommendedName>
        <fullName evidence="1">HNH nuclease domain-containing protein</fullName>
    </recommendedName>
</protein>
<proteinExistence type="predicted"/>
<dbReference type="Gene3D" id="1.10.30.50">
    <property type="match status" value="1"/>
</dbReference>
<evidence type="ECO:0000313" key="3">
    <source>
        <dbReference type="Proteomes" id="UP001499990"/>
    </source>
</evidence>
<dbReference type="Proteomes" id="UP001499990">
    <property type="component" value="Unassembled WGS sequence"/>
</dbReference>
<dbReference type="SMART" id="SM00507">
    <property type="entry name" value="HNHc"/>
    <property type="match status" value="1"/>
</dbReference>
<organism evidence="2 3">
    <name type="scientific">Streptomyces sannanensis</name>
    <dbReference type="NCBI Taxonomy" id="285536"/>
    <lineage>
        <taxon>Bacteria</taxon>
        <taxon>Bacillati</taxon>
        <taxon>Actinomycetota</taxon>
        <taxon>Actinomycetes</taxon>
        <taxon>Kitasatosporales</taxon>
        <taxon>Streptomycetaceae</taxon>
        <taxon>Streptomyces</taxon>
    </lineage>
</organism>
<gene>
    <name evidence="2" type="ORF">GCM10020367_69350</name>
</gene>
<name>A0ABP6SMT9_9ACTN</name>
<dbReference type="Pfam" id="PF01844">
    <property type="entry name" value="HNH"/>
    <property type="match status" value="1"/>
</dbReference>
<accession>A0ABP6SMT9</accession>
<comment type="caution">
    <text evidence="2">The sequence shown here is derived from an EMBL/GenBank/DDBJ whole genome shotgun (WGS) entry which is preliminary data.</text>
</comment>
<feature type="domain" description="HNH nuclease" evidence="1">
    <location>
        <begin position="7"/>
        <end position="56"/>
    </location>
</feature>
<dbReference type="CDD" id="cd00085">
    <property type="entry name" value="HNHc"/>
    <property type="match status" value="1"/>
</dbReference>
<dbReference type="InterPro" id="IPR002711">
    <property type="entry name" value="HNH"/>
</dbReference>
<sequence>MPPPLAFAGCVCLLRALPYRATAGGYLLEVDHIDDHALGGRDHPSAMIALCPNCHANKTRGTNRTALRERLRAVARELDAAQDRGAARDGGAVPLRSKAVLEQCAALLASLDDADRDRALAYLTDRFG</sequence>
<dbReference type="RefSeq" id="WP_425586363.1">
    <property type="nucleotide sequence ID" value="NZ_BAAAYL010000002.1"/>
</dbReference>
<dbReference type="EMBL" id="BAAAYL010000002">
    <property type="protein sequence ID" value="GAA3380764.1"/>
    <property type="molecule type" value="Genomic_DNA"/>
</dbReference>
<dbReference type="InterPro" id="IPR003615">
    <property type="entry name" value="HNH_nuc"/>
</dbReference>
<evidence type="ECO:0000313" key="2">
    <source>
        <dbReference type="EMBL" id="GAA3380764.1"/>
    </source>
</evidence>
<keyword evidence="3" id="KW-1185">Reference proteome</keyword>